<dbReference type="eggNOG" id="COG0739">
    <property type="taxonomic scope" value="Bacteria"/>
</dbReference>
<proteinExistence type="predicted"/>
<evidence type="ECO:0000313" key="3">
    <source>
        <dbReference type="EMBL" id="EKE76731.1"/>
    </source>
</evidence>
<dbReference type="Proteomes" id="UP000006755">
    <property type="component" value="Unassembled WGS sequence"/>
</dbReference>
<dbReference type="PANTHER" id="PTHR21666:SF294">
    <property type="entry name" value="PEPTIDASE M23"/>
    <property type="match status" value="1"/>
</dbReference>
<evidence type="ECO:0000313" key="4">
    <source>
        <dbReference type="Proteomes" id="UP000006755"/>
    </source>
</evidence>
<keyword evidence="4" id="KW-1185">Reference proteome</keyword>
<name>K2J1C3_9GAMM</name>
<feature type="chain" id="PRO_5003858935" evidence="1">
    <location>
        <begin position="20"/>
        <end position="278"/>
    </location>
</feature>
<dbReference type="InterPro" id="IPR050570">
    <property type="entry name" value="Cell_wall_metabolism_enzyme"/>
</dbReference>
<dbReference type="InterPro" id="IPR011055">
    <property type="entry name" value="Dup_hybrid_motif"/>
</dbReference>
<feature type="domain" description="M23ase beta-sheet core" evidence="2">
    <location>
        <begin position="138"/>
        <end position="238"/>
    </location>
</feature>
<dbReference type="STRING" id="745411.B3C1_04020"/>
<feature type="signal peptide" evidence="1">
    <location>
        <begin position="1"/>
        <end position="19"/>
    </location>
</feature>
<dbReference type="PROSITE" id="PS51257">
    <property type="entry name" value="PROKAR_LIPOPROTEIN"/>
    <property type="match status" value="1"/>
</dbReference>
<dbReference type="Pfam" id="PF01551">
    <property type="entry name" value="Peptidase_M23"/>
    <property type="match status" value="1"/>
</dbReference>
<comment type="caution">
    <text evidence="3">The sequence shown here is derived from an EMBL/GenBank/DDBJ whole genome shotgun (WGS) entry which is preliminary data.</text>
</comment>
<dbReference type="AlphaFoldDB" id="K2J1C3"/>
<dbReference type="SUPFAM" id="SSF51261">
    <property type="entry name" value="Duplicated hybrid motif"/>
    <property type="match status" value="1"/>
</dbReference>
<dbReference type="PATRIC" id="fig|745411.4.peg.794"/>
<dbReference type="PANTHER" id="PTHR21666">
    <property type="entry name" value="PEPTIDASE-RELATED"/>
    <property type="match status" value="1"/>
</dbReference>
<dbReference type="EMBL" id="AMRI01000004">
    <property type="protein sequence ID" value="EKE76731.1"/>
    <property type="molecule type" value="Genomic_DNA"/>
</dbReference>
<gene>
    <name evidence="3" type="ORF">B3C1_04020</name>
</gene>
<evidence type="ECO:0000256" key="1">
    <source>
        <dbReference type="SAM" id="SignalP"/>
    </source>
</evidence>
<accession>K2J1C3</accession>
<dbReference type="Gene3D" id="2.70.70.10">
    <property type="entry name" value="Glucose Permease (Domain IIA)"/>
    <property type="match status" value="1"/>
</dbReference>
<sequence length="278" mass="30637">MKGAFWLLLVLLCPSLALACDGQLCMSMQERQNKVVLVAQNSGTAPVTVKVEAQFSGLKAEPAIPLLAQLGPRESRAVAIFTKLGPWKLRYWYNWARGSASAVHDDSVLYRLPWLKGRFRVLQGWGGRFSHQELHSLYALDIAMPEGTPIVAARAGRVVAMRMDSTRGCDSRRCIQDANYLVLEQEDGTLAEYFHLQANSARVALEQWVLAGQVIGAAGNTGFSTEPHLHFVVKTANQDGEPQSLPVNFDTKEEGPRRGLMAGHLYQAPAQTQLARQP</sequence>
<dbReference type="GO" id="GO:0004222">
    <property type="term" value="F:metalloendopeptidase activity"/>
    <property type="evidence" value="ECO:0007669"/>
    <property type="project" value="TreeGrafter"/>
</dbReference>
<organism evidence="3 4">
    <name type="scientific">Gallaecimonas xiamenensis 3-C-1</name>
    <dbReference type="NCBI Taxonomy" id="745411"/>
    <lineage>
        <taxon>Bacteria</taxon>
        <taxon>Pseudomonadati</taxon>
        <taxon>Pseudomonadota</taxon>
        <taxon>Gammaproteobacteria</taxon>
        <taxon>Enterobacterales</taxon>
        <taxon>Gallaecimonadaceae</taxon>
        <taxon>Gallaecimonas</taxon>
    </lineage>
</organism>
<protein>
    <submittedName>
        <fullName evidence="3">Peptidase M23B</fullName>
    </submittedName>
</protein>
<dbReference type="InterPro" id="IPR016047">
    <property type="entry name" value="M23ase_b-sheet_dom"/>
</dbReference>
<dbReference type="CDD" id="cd12797">
    <property type="entry name" value="M23_peptidase"/>
    <property type="match status" value="1"/>
</dbReference>
<keyword evidence="1" id="KW-0732">Signal</keyword>
<dbReference type="OrthoDB" id="9805070at2"/>
<evidence type="ECO:0000259" key="2">
    <source>
        <dbReference type="Pfam" id="PF01551"/>
    </source>
</evidence>
<reference evidence="3 4" key="1">
    <citation type="journal article" date="2012" name="J. Bacteriol.">
        <title>Genome Sequence of Gallaecimonas xiamenensis Type Strain 3-C-1.</title>
        <authorList>
            <person name="Lai Q."/>
            <person name="Wang L."/>
            <person name="Wang W."/>
            <person name="Shao Z."/>
        </authorList>
    </citation>
    <scope>NUCLEOTIDE SEQUENCE [LARGE SCALE GENOMIC DNA]</scope>
    <source>
        <strain evidence="3 4">3-C-1</strain>
    </source>
</reference>
<dbReference type="RefSeq" id="WP_008483087.1">
    <property type="nucleotide sequence ID" value="NZ_AMRI01000004.1"/>
</dbReference>